<evidence type="ECO:0000313" key="1">
    <source>
        <dbReference type="EMBL" id="GMF01967.1"/>
    </source>
</evidence>
<proteinExistence type="predicted"/>
<evidence type="ECO:0000313" key="2">
    <source>
        <dbReference type="Proteomes" id="UP001165101"/>
    </source>
</evidence>
<protein>
    <submittedName>
        <fullName evidence="1">Unnamed protein product</fullName>
    </submittedName>
</protein>
<dbReference type="EMBL" id="BSXV01005262">
    <property type="protein sequence ID" value="GMF01967.1"/>
    <property type="molecule type" value="Genomic_DNA"/>
</dbReference>
<keyword evidence="2" id="KW-1185">Reference proteome</keyword>
<gene>
    <name evidence="1" type="ORF">Cboi01_000600400</name>
</gene>
<accession>A0ACB5U4S0</accession>
<comment type="caution">
    <text evidence="1">The sequence shown here is derived from an EMBL/GenBank/DDBJ whole genome shotgun (WGS) entry which is preliminary data.</text>
</comment>
<dbReference type="Proteomes" id="UP001165101">
    <property type="component" value="Unassembled WGS sequence"/>
</dbReference>
<sequence length="178" mass="20195">MTPQQKQQFGVIFDNMDKSLKGSLTSAEVAQYLMTSKLPNDVLASVWELANLDGSDDFTKQEFSIAMFYVQRQLSGFPLPEETPLSLINSSRFDQEQTQHHESIPLPQARQYDAATTNTTQQPPAAPKARATTHLDDLLHVLTNKHNKLSLNKPQLTQVQLLFQNHNSDSKWFKNKIL</sequence>
<organism evidence="1 2">
    <name type="scientific">Candida boidinii</name>
    <name type="common">Yeast</name>
    <dbReference type="NCBI Taxonomy" id="5477"/>
    <lineage>
        <taxon>Eukaryota</taxon>
        <taxon>Fungi</taxon>
        <taxon>Dikarya</taxon>
        <taxon>Ascomycota</taxon>
        <taxon>Saccharomycotina</taxon>
        <taxon>Pichiomycetes</taxon>
        <taxon>Pichiales</taxon>
        <taxon>Pichiaceae</taxon>
        <taxon>Ogataea</taxon>
        <taxon>Ogataea/Candida clade</taxon>
    </lineage>
</organism>
<name>A0ACB5U4S0_CANBO</name>
<reference evidence="1" key="1">
    <citation type="submission" date="2023-04" db="EMBL/GenBank/DDBJ databases">
        <title>Candida boidinii NBRC 1967.</title>
        <authorList>
            <person name="Ichikawa N."/>
            <person name="Sato H."/>
            <person name="Tonouchi N."/>
        </authorList>
    </citation>
    <scope>NUCLEOTIDE SEQUENCE</scope>
    <source>
        <strain evidence="1">NBRC 1967</strain>
    </source>
</reference>